<evidence type="ECO:0000256" key="2">
    <source>
        <dbReference type="ARBA" id="ARBA00022679"/>
    </source>
</evidence>
<feature type="binding site" evidence="8">
    <location>
        <position position="8"/>
    </location>
    <ligand>
        <name>Mg(2+)</name>
        <dbReference type="ChEBI" id="CHEBI:18420"/>
    </ligand>
</feature>
<dbReference type="InterPro" id="IPR002582">
    <property type="entry name" value="ACPS"/>
</dbReference>
<dbReference type="STRING" id="99656.SAMN05421659_1175"/>
<keyword evidence="2 8" id="KW-0808">Transferase</keyword>
<dbReference type="GO" id="GO:0000287">
    <property type="term" value="F:magnesium ion binding"/>
    <property type="evidence" value="ECO:0007669"/>
    <property type="project" value="UniProtKB-UniRule"/>
</dbReference>
<dbReference type="HAMAP" id="MF_00101">
    <property type="entry name" value="AcpS"/>
    <property type="match status" value="1"/>
</dbReference>
<dbReference type="RefSeq" id="WP_092456585.1">
    <property type="nucleotide sequence ID" value="NZ_FOJI01000017.1"/>
</dbReference>
<keyword evidence="1 8" id="KW-0444">Lipid biosynthesis</keyword>
<sequence length="119" mass="13074">MIIGIGNDMIEIERVRKACCKATFLTRYFTTKEINSFGKKPVSLAGNFCVKESVAKAFGTGFREFSLIDIEVLRDELGKPYVNLYGKAEEVAVSLGIKKIHVSISNLKELASAVVVIEG</sequence>
<comment type="subcellular location">
    <subcellularLocation>
        <location evidence="8">Cytoplasm</location>
    </subcellularLocation>
</comment>
<dbReference type="GO" id="GO:0008897">
    <property type="term" value="F:holo-[acyl-carrier-protein] synthase activity"/>
    <property type="evidence" value="ECO:0007669"/>
    <property type="project" value="UniProtKB-UniRule"/>
</dbReference>
<dbReference type="SUPFAM" id="SSF56214">
    <property type="entry name" value="4'-phosphopantetheinyl transferase"/>
    <property type="match status" value="1"/>
</dbReference>
<name>A0A1I0RJS7_9FIRM</name>
<keyword evidence="3 8" id="KW-0479">Metal-binding</keyword>
<evidence type="ECO:0000256" key="8">
    <source>
        <dbReference type="HAMAP-Rule" id="MF_00101"/>
    </source>
</evidence>
<keyword evidence="4 8" id="KW-0276">Fatty acid metabolism</keyword>
<accession>A0A1I0RJS7</accession>
<evidence type="ECO:0000256" key="6">
    <source>
        <dbReference type="ARBA" id="ARBA00023098"/>
    </source>
</evidence>
<dbReference type="InterPro" id="IPR037143">
    <property type="entry name" value="4-PPantetheinyl_Trfase_dom_sf"/>
</dbReference>
<evidence type="ECO:0000256" key="7">
    <source>
        <dbReference type="ARBA" id="ARBA00023160"/>
    </source>
</evidence>
<keyword evidence="8" id="KW-0963">Cytoplasm</keyword>
<dbReference type="EC" id="2.7.8.7" evidence="8"/>
<organism evidence="10 11">
    <name type="scientific">[Clostridium] fimetarium</name>
    <dbReference type="NCBI Taxonomy" id="99656"/>
    <lineage>
        <taxon>Bacteria</taxon>
        <taxon>Bacillati</taxon>
        <taxon>Bacillota</taxon>
        <taxon>Clostridia</taxon>
        <taxon>Lachnospirales</taxon>
        <taxon>Lachnospiraceae</taxon>
    </lineage>
</organism>
<dbReference type="AlphaFoldDB" id="A0A1I0RJS7"/>
<evidence type="ECO:0000259" key="9">
    <source>
        <dbReference type="Pfam" id="PF01648"/>
    </source>
</evidence>
<comment type="cofactor">
    <cofactor evidence="8">
        <name>Mg(2+)</name>
        <dbReference type="ChEBI" id="CHEBI:18420"/>
    </cofactor>
</comment>
<keyword evidence="6 8" id="KW-0443">Lipid metabolism</keyword>
<evidence type="ECO:0000256" key="1">
    <source>
        <dbReference type="ARBA" id="ARBA00022516"/>
    </source>
</evidence>
<dbReference type="EMBL" id="FOJI01000017">
    <property type="protein sequence ID" value="SEW41177.1"/>
    <property type="molecule type" value="Genomic_DNA"/>
</dbReference>
<evidence type="ECO:0000313" key="11">
    <source>
        <dbReference type="Proteomes" id="UP000199701"/>
    </source>
</evidence>
<dbReference type="Proteomes" id="UP000199701">
    <property type="component" value="Unassembled WGS sequence"/>
</dbReference>
<dbReference type="InterPro" id="IPR004568">
    <property type="entry name" value="Ppantetheine-prot_Trfase_dom"/>
</dbReference>
<proteinExistence type="inferred from homology"/>
<dbReference type="InterPro" id="IPR008278">
    <property type="entry name" value="4-PPantetheinyl_Trfase_dom"/>
</dbReference>
<evidence type="ECO:0000313" key="10">
    <source>
        <dbReference type="EMBL" id="SEW41177.1"/>
    </source>
</evidence>
<keyword evidence="5 8" id="KW-0460">Magnesium</keyword>
<dbReference type="NCBIfam" id="TIGR00516">
    <property type="entry name" value="acpS"/>
    <property type="match status" value="1"/>
</dbReference>
<evidence type="ECO:0000256" key="5">
    <source>
        <dbReference type="ARBA" id="ARBA00022842"/>
    </source>
</evidence>
<reference evidence="10 11" key="1">
    <citation type="submission" date="2016-10" db="EMBL/GenBank/DDBJ databases">
        <authorList>
            <person name="de Groot N.N."/>
        </authorList>
    </citation>
    <scope>NUCLEOTIDE SEQUENCE [LARGE SCALE GENOMIC DNA]</scope>
    <source>
        <strain evidence="10 11">DSM 9179</strain>
    </source>
</reference>
<feature type="domain" description="4'-phosphopantetheinyl transferase" evidence="9">
    <location>
        <begin position="4"/>
        <end position="99"/>
    </location>
</feature>
<dbReference type="GO" id="GO:0005737">
    <property type="term" value="C:cytoplasm"/>
    <property type="evidence" value="ECO:0007669"/>
    <property type="project" value="UniProtKB-SubCell"/>
</dbReference>
<evidence type="ECO:0000256" key="3">
    <source>
        <dbReference type="ARBA" id="ARBA00022723"/>
    </source>
</evidence>
<comment type="function">
    <text evidence="8">Transfers the 4'-phosphopantetheine moiety from coenzyme A to a Ser of acyl-carrier-protein.</text>
</comment>
<dbReference type="NCBIfam" id="TIGR00556">
    <property type="entry name" value="pantethn_trn"/>
    <property type="match status" value="1"/>
</dbReference>
<comment type="similarity">
    <text evidence="8">Belongs to the P-Pant transferase superfamily. AcpS family.</text>
</comment>
<gene>
    <name evidence="8" type="primary">acpS</name>
    <name evidence="10" type="ORF">SAMN05421659_1175</name>
</gene>
<evidence type="ECO:0000256" key="4">
    <source>
        <dbReference type="ARBA" id="ARBA00022832"/>
    </source>
</evidence>
<dbReference type="Gene3D" id="3.90.470.20">
    <property type="entry name" value="4'-phosphopantetheinyl transferase domain"/>
    <property type="match status" value="1"/>
</dbReference>
<dbReference type="Pfam" id="PF01648">
    <property type="entry name" value="ACPS"/>
    <property type="match status" value="1"/>
</dbReference>
<comment type="catalytic activity">
    <reaction evidence="8">
        <text>apo-[ACP] + CoA = holo-[ACP] + adenosine 3',5'-bisphosphate + H(+)</text>
        <dbReference type="Rhea" id="RHEA:12068"/>
        <dbReference type="Rhea" id="RHEA-COMP:9685"/>
        <dbReference type="Rhea" id="RHEA-COMP:9690"/>
        <dbReference type="ChEBI" id="CHEBI:15378"/>
        <dbReference type="ChEBI" id="CHEBI:29999"/>
        <dbReference type="ChEBI" id="CHEBI:57287"/>
        <dbReference type="ChEBI" id="CHEBI:58343"/>
        <dbReference type="ChEBI" id="CHEBI:64479"/>
        <dbReference type="EC" id="2.7.8.7"/>
    </reaction>
</comment>
<feature type="binding site" evidence="8">
    <location>
        <position position="52"/>
    </location>
    <ligand>
        <name>Mg(2+)</name>
        <dbReference type="ChEBI" id="CHEBI:18420"/>
    </ligand>
</feature>
<protein>
    <recommendedName>
        <fullName evidence="8">Holo-[acyl-carrier-protein] synthase</fullName>
        <shortName evidence="8">Holo-ACP synthase</shortName>
        <ecNumber evidence="8">2.7.8.7</ecNumber>
    </recommendedName>
    <alternativeName>
        <fullName evidence="8">4'-phosphopantetheinyl transferase AcpS</fullName>
    </alternativeName>
</protein>
<dbReference type="OrthoDB" id="517356at2"/>
<keyword evidence="11" id="KW-1185">Reference proteome</keyword>
<dbReference type="GO" id="GO:0006633">
    <property type="term" value="P:fatty acid biosynthetic process"/>
    <property type="evidence" value="ECO:0007669"/>
    <property type="project" value="UniProtKB-UniRule"/>
</dbReference>
<keyword evidence="7 8" id="KW-0275">Fatty acid biosynthesis</keyword>